<dbReference type="Gene3D" id="3.30.420.40">
    <property type="match status" value="1"/>
</dbReference>
<name>A0ABW2DSJ3_9BACT</name>
<accession>A0ABW2DSJ3</accession>
<evidence type="ECO:0000259" key="1">
    <source>
        <dbReference type="Pfam" id="PF02541"/>
    </source>
</evidence>
<organism evidence="2 3">
    <name type="scientific">Rufibacter roseus</name>
    <dbReference type="NCBI Taxonomy" id="1567108"/>
    <lineage>
        <taxon>Bacteria</taxon>
        <taxon>Pseudomonadati</taxon>
        <taxon>Bacteroidota</taxon>
        <taxon>Cytophagia</taxon>
        <taxon>Cytophagales</taxon>
        <taxon>Hymenobacteraceae</taxon>
        <taxon>Rufibacter</taxon>
    </lineage>
</organism>
<sequence length="309" mass="35087">MILSDSTKPLLKLAAVDIGSNAVRCQISNVFRFADHTLFKRVEYIRYPMRLGEDVFASGIISRPKAEKFIKFLHALQLLMQVHEVNDYMICATSAMRSAHNAPEILAEVHKKLGLQIQVIDGTTEADLINMVIRQQLDDRNYLHIDVGGGSTEFNIYVNRLKVASRSFEQGSIRHMQGDESLEIWQGMQTWVTENARLHHVTRAIGTGGNINKIYDLARKTAGKPIFRKQIEEVVEHISSLTMEERVKVLLLNADRADVIVPAAEIYLSAMKWAHIESMLVPQVGLKDGMLQMLFERHQGATQHHFKME</sequence>
<comment type="caution">
    <text evidence="2">The sequence shown here is derived from an EMBL/GenBank/DDBJ whole genome shotgun (WGS) entry which is preliminary data.</text>
</comment>
<dbReference type="CDD" id="cd24006">
    <property type="entry name" value="ASKHA_NBD_PPX_GppA"/>
    <property type="match status" value="1"/>
</dbReference>
<gene>
    <name evidence="2" type="ORF">ACFQHR_17590</name>
</gene>
<keyword evidence="3" id="KW-1185">Reference proteome</keyword>
<dbReference type="Proteomes" id="UP001596405">
    <property type="component" value="Unassembled WGS sequence"/>
</dbReference>
<dbReference type="PANTHER" id="PTHR30005">
    <property type="entry name" value="EXOPOLYPHOSPHATASE"/>
    <property type="match status" value="1"/>
</dbReference>
<protein>
    <submittedName>
        <fullName evidence="2">Phosphatase</fullName>
    </submittedName>
</protein>
<dbReference type="Gene3D" id="3.30.420.150">
    <property type="entry name" value="Exopolyphosphatase. Domain 2"/>
    <property type="match status" value="1"/>
</dbReference>
<dbReference type="InterPro" id="IPR003695">
    <property type="entry name" value="Ppx_GppA_N"/>
</dbReference>
<feature type="domain" description="Ppx/GppA phosphatase N-terminal" evidence="1">
    <location>
        <begin position="35"/>
        <end position="295"/>
    </location>
</feature>
<dbReference type="InterPro" id="IPR043129">
    <property type="entry name" value="ATPase_NBD"/>
</dbReference>
<proteinExistence type="predicted"/>
<dbReference type="EMBL" id="JBHSYQ010000015">
    <property type="protein sequence ID" value="MFC6999453.1"/>
    <property type="molecule type" value="Genomic_DNA"/>
</dbReference>
<evidence type="ECO:0000313" key="3">
    <source>
        <dbReference type="Proteomes" id="UP001596405"/>
    </source>
</evidence>
<dbReference type="SUPFAM" id="SSF53067">
    <property type="entry name" value="Actin-like ATPase domain"/>
    <property type="match status" value="2"/>
</dbReference>
<dbReference type="PANTHER" id="PTHR30005:SF0">
    <property type="entry name" value="RETROGRADE REGULATION PROTEIN 2"/>
    <property type="match status" value="1"/>
</dbReference>
<dbReference type="Pfam" id="PF02541">
    <property type="entry name" value="Ppx-GppA"/>
    <property type="match status" value="1"/>
</dbReference>
<evidence type="ECO:0000313" key="2">
    <source>
        <dbReference type="EMBL" id="MFC6999453.1"/>
    </source>
</evidence>
<reference evidence="3" key="1">
    <citation type="journal article" date="2019" name="Int. J. Syst. Evol. Microbiol.">
        <title>The Global Catalogue of Microorganisms (GCM) 10K type strain sequencing project: providing services to taxonomists for standard genome sequencing and annotation.</title>
        <authorList>
            <consortium name="The Broad Institute Genomics Platform"/>
            <consortium name="The Broad Institute Genome Sequencing Center for Infectious Disease"/>
            <person name="Wu L."/>
            <person name="Ma J."/>
        </authorList>
    </citation>
    <scope>NUCLEOTIDE SEQUENCE [LARGE SCALE GENOMIC DNA]</scope>
    <source>
        <strain evidence="3">CGMCC 4.7393</strain>
    </source>
</reference>
<dbReference type="InterPro" id="IPR050273">
    <property type="entry name" value="GppA/Ppx_hydrolase"/>
</dbReference>
<dbReference type="RefSeq" id="WP_239693310.1">
    <property type="nucleotide sequence ID" value="NZ_JBHSYQ010000015.1"/>
</dbReference>